<evidence type="ECO:0000313" key="2">
    <source>
        <dbReference type="Proteomes" id="UP000054248"/>
    </source>
</evidence>
<evidence type="ECO:0000313" key="1">
    <source>
        <dbReference type="EMBL" id="KIO16502.1"/>
    </source>
</evidence>
<reference evidence="1 2" key="1">
    <citation type="submission" date="2014-04" db="EMBL/GenBank/DDBJ databases">
        <authorList>
            <consortium name="DOE Joint Genome Institute"/>
            <person name="Kuo A."/>
            <person name="Girlanda M."/>
            <person name="Perotto S."/>
            <person name="Kohler A."/>
            <person name="Nagy L.G."/>
            <person name="Floudas D."/>
            <person name="Copeland A."/>
            <person name="Barry K.W."/>
            <person name="Cichocki N."/>
            <person name="Veneault-Fourrey C."/>
            <person name="LaButti K."/>
            <person name="Lindquist E.A."/>
            <person name="Lipzen A."/>
            <person name="Lundell T."/>
            <person name="Morin E."/>
            <person name="Murat C."/>
            <person name="Sun H."/>
            <person name="Tunlid A."/>
            <person name="Henrissat B."/>
            <person name="Grigoriev I.V."/>
            <person name="Hibbett D.S."/>
            <person name="Martin F."/>
            <person name="Nordberg H.P."/>
            <person name="Cantor M.N."/>
            <person name="Hua S.X."/>
        </authorList>
    </citation>
    <scope>NUCLEOTIDE SEQUENCE [LARGE SCALE GENOMIC DNA]</scope>
    <source>
        <strain evidence="1 2">MUT 4182</strain>
    </source>
</reference>
<reference evidence="2" key="2">
    <citation type="submission" date="2015-01" db="EMBL/GenBank/DDBJ databases">
        <title>Evolutionary Origins and Diversification of the Mycorrhizal Mutualists.</title>
        <authorList>
            <consortium name="DOE Joint Genome Institute"/>
            <consortium name="Mycorrhizal Genomics Consortium"/>
            <person name="Kohler A."/>
            <person name="Kuo A."/>
            <person name="Nagy L.G."/>
            <person name="Floudas D."/>
            <person name="Copeland A."/>
            <person name="Barry K.W."/>
            <person name="Cichocki N."/>
            <person name="Veneault-Fourrey C."/>
            <person name="LaButti K."/>
            <person name="Lindquist E.A."/>
            <person name="Lipzen A."/>
            <person name="Lundell T."/>
            <person name="Morin E."/>
            <person name="Murat C."/>
            <person name="Riley R."/>
            <person name="Ohm R."/>
            <person name="Sun H."/>
            <person name="Tunlid A."/>
            <person name="Henrissat B."/>
            <person name="Grigoriev I.V."/>
            <person name="Hibbett D.S."/>
            <person name="Martin F."/>
        </authorList>
    </citation>
    <scope>NUCLEOTIDE SEQUENCE [LARGE SCALE GENOMIC DNA]</scope>
    <source>
        <strain evidence="2">MUT 4182</strain>
    </source>
</reference>
<proteinExistence type="predicted"/>
<dbReference type="EMBL" id="KN823550">
    <property type="protein sequence ID" value="KIO16502.1"/>
    <property type="molecule type" value="Genomic_DNA"/>
</dbReference>
<dbReference type="HOGENOM" id="CLU_3108179_0_0_1"/>
<keyword evidence="2" id="KW-1185">Reference proteome</keyword>
<sequence>MVPSVELSETTNLSAWTVTRILACCIPSSVATETEADKIRSFVLSHRVRCE</sequence>
<name>A0A0C3L4F7_9AGAM</name>
<dbReference type="Proteomes" id="UP000054248">
    <property type="component" value="Unassembled WGS sequence"/>
</dbReference>
<organism evidence="1 2">
    <name type="scientific">Tulasnella calospora MUT 4182</name>
    <dbReference type="NCBI Taxonomy" id="1051891"/>
    <lineage>
        <taxon>Eukaryota</taxon>
        <taxon>Fungi</taxon>
        <taxon>Dikarya</taxon>
        <taxon>Basidiomycota</taxon>
        <taxon>Agaricomycotina</taxon>
        <taxon>Agaricomycetes</taxon>
        <taxon>Cantharellales</taxon>
        <taxon>Tulasnellaceae</taxon>
        <taxon>Tulasnella</taxon>
    </lineage>
</organism>
<protein>
    <submittedName>
        <fullName evidence="1">Uncharacterized protein</fullName>
    </submittedName>
</protein>
<dbReference type="AlphaFoldDB" id="A0A0C3L4F7"/>
<gene>
    <name evidence="1" type="ORF">M407DRAFT_246969</name>
</gene>
<accession>A0A0C3L4F7</accession>